<dbReference type="Pfam" id="PF00001">
    <property type="entry name" value="7tm_1"/>
    <property type="match status" value="1"/>
</dbReference>
<feature type="transmembrane region" description="Helical" evidence="12">
    <location>
        <begin position="300"/>
        <end position="321"/>
    </location>
</feature>
<sequence>MDSPPPPPPPPPGLNVTECTADAHFKNTFYAVAYSLVFVVGLCVNGVSCWVFCRHIKCHSETTIYMSNLVVSDLLFVGSLPLRVLYYARGGLWPFGELACKLSKAVFLVNMYGSVLFLTCICADRFLAIVHPLRSRPLRTPRIARLVSAAVWLFVALCGAPVFALRAANVPPPPPPPPPSDAAAAAAAAAAATTTTCFENFSQEDWSRIGAVVVFVELVGFVIPLCVMVYCSCQILLTIRKTSMLTQSSLNKDKIQKMIGATLAIFVTSFLPHHVTLMLYTMVRTETVGGCAALRTLRTIYPVTLSLASANCCLDPVIYYFTTETFRQTLSGRRALFRKLTERRSVGFFEENGEAETGV</sequence>
<evidence type="ECO:0000256" key="6">
    <source>
        <dbReference type="ARBA" id="ARBA00023136"/>
    </source>
</evidence>
<dbReference type="Gene3D" id="1.20.1070.10">
    <property type="entry name" value="Rhodopsin 7-helix transmembrane proteins"/>
    <property type="match status" value="1"/>
</dbReference>
<evidence type="ECO:0000259" key="13">
    <source>
        <dbReference type="PROSITE" id="PS50262"/>
    </source>
</evidence>
<evidence type="ECO:0000256" key="12">
    <source>
        <dbReference type="SAM" id="Phobius"/>
    </source>
</evidence>
<dbReference type="InterPro" id="IPR000276">
    <property type="entry name" value="GPCR_Rhodpsn"/>
</dbReference>
<name>A0AAJ7U0Y2_PETMA</name>
<evidence type="ECO:0000313" key="16">
    <source>
        <dbReference type="RefSeq" id="XP_032827710.1"/>
    </source>
</evidence>
<dbReference type="GO" id="GO:0048266">
    <property type="term" value="P:behavioral response to pain"/>
    <property type="evidence" value="ECO:0007669"/>
    <property type="project" value="TreeGrafter"/>
</dbReference>
<evidence type="ECO:0000256" key="5">
    <source>
        <dbReference type="ARBA" id="ARBA00023040"/>
    </source>
</evidence>
<dbReference type="PRINTS" id="PR01157">
    <property type="entry name" value="P2YPURNOCPTR"/>
</dbReference>
<keyword evidence="3 11" id="KW-0812">Transmembrane</keyword>
<dbReference type="PANTHER" id="PTHR24234:SF6">
    <property type="entry name" value="LYSOPHOSPHATIDIC ACID RECEPTOR 5"/>
    <property type="match status" value="1"/>
</dbReference>
<keyword evidence="14" id="KW-1185">Reference proteome</keyword>
<dbReference type="PRINTS" id="PR00237">
    <property type="entry name" value="GPCRRHODOPSN"/>
</dbReference>
<dbReference type="Proteomes" id="UP001318040">
    <property type="component" value="Chromosome 47"/>
</dbReference>
<proteinExistence type="inferred from homology"/>
<feature type="transmembrane region" description="Helical" evidence="12">
    <location>
        <begin position="149"/>
        <end position="168"/>
    </location>
</feature>
<evidence type="ECO:0000256" key="9">
    <source>
        <dbReference type="ARBA" id="ARBA00023180"/>
    </source>
</evidence>
<protein>
    <submittedName>
        <fullName evidence="15 16">Lysophosphatidic acid receptor 6-like</fullName>
    </submittedName>
</protein>
<keyword evidence="2" id="KW-1003">Cell membrane</keyword>
<dbReference type="PROSITE" id="PS00237">
    <property type="entry name" value="G_PROTEIN_RECEP_F1_1"/>
    <property type="match status" value="1"/>
</dbReference>
<evidence type="ECO:0000313" key="17">
    <source>
        <dbReference type="RefSeq" id="XP_032827711.1"/>
    </source>
</evidence>
<evidence type="ECO:0000256" key="10">
    <source>
        <dbReference type="ARBA" id="ARBA00023224"/>
    </source>
</evidence>
<feature type="transmembrane region" description="Helical" evidence="12">
    <location>
        <begin position="209"/>
        <end position="237"/>
    </location>
</feature>
<comment type="similarity">
    <text evidence="11">Belongs to the G-protein coupled receptor 1 family.</text>
</comment>
<keyword evidence="9" id="KW-0325">Glycoprotein</keyword>
<keyword evidence="5 11" id="KW-0297">G-protein coupled receptor</keyword>
<keyword evidence="7" id="KW-1015">Disulfide bond</keyword>
<evidence type="ECO:0000313" key="15">
    <source>
        <dbReference type="RefSeq" id="XP_032827709.1"/>
    </source>
</evidence>
<keyword evidence="6 12" id="KW-0472">Membrane</keyword>
<keyword evidence="8 11" id="KW-0675">Receptor</keyword>
<gene>
    <name evidence="15 16 17" type="primary">LOC116952456</name>
</gene>
<dbReference type="GO" id="GO:0004930">
    <property type="term" value="F:G protein-coupled receptor activity"/>
    <property type="evidence" value="ECO:0007669"/>
    <property type="project" value="UniProtKB-KW"/>
</dbReference>
<accession>A0AAJ7U0Y2</accession>
<dbReference type="CDD" id="cd14982">
    <property type="entry name" value="7tmA_purinoceptor-like"/>
    <property type="match status" value="1"/>
</dbReference>
<evidence type="ECO:0000256" key="1">
    <source>
        <dbReference type="ARBA" id="ARBA00004651"/>
    </source>
</evidence>
<reference evidence="15 16" key="1">
    <citation type="submission" date="2025-04" db="UniProtKB">
        <authorList>
            <consortium name="RefSeq"/>
        </authorList>
    </citation>
    <scope>IDENTIFICATION</scope>
    <source>
        <tissue evidence="15 16">Sperm</tissue>
    </source>
</reference>
<dbReference type="RefSeq" id="XP_032827710.1">
    <property type="nucleotide sequence ID" value="XM_032971819.1"/>
</dbReference>
<dbReference type="RefSeq" id="XP_032827711.1">
    <property type="nucleotide sequence ID" value="XM_032971820.1"/>
</dbReference>
<organism evidence="14 16">
    <name type="scientific">Petromyzon marinus</name>
    <name type="common">Sea lamprey</name>
    <dbReference type="NCBI Taxonomy" id="7757"/>
    <lineage>
        <taxon>Eukaryota</taxon>
        <taxon>Metazoa</taxon>
        <taxon>Chordata</taxon>
        <taxon>Craniata</taxon>
        <taxon>Vertebrata</taxon>
        <taxon>Cyclostomata</taxon>
        <taxon>Hyperoartia</taxon>
        <taxon>Petromyzontiformes</taxon>
        <taxon>Petromyzontidae</taxon>
        <taxon>Petromyzon</taxon>
    </lineage>
</organism>
<keyword evidence="4 12" id="KW-1133">Transmembrane helix</keyword>
<feature type="domain" description="G-protein coupled receptors family 1 profile" evidence="13">
    <location>
        <begin position="44"/>
        <end position="319"/>
    </location>
</feature>
<evidence type="ECO:0000256" key="3">
    <source>
        <dbReference type="ARBA" id="ARBA00022692"/>
    </source>
</evidence>
<dbReference type="AlphaFoldDB" id="A0AAJ7U0Y2"/>
<dbReference type="RefSeq" id="XP_032827709.1">
    <property type="nucleotide sequence ID" value="XM_032971818.1"/>
</dbReference>
<evidence type="ECO:0000256" key="8">
    <source>
        <dbReference type="ARBA" id="ARBA00023170"/>
    </source>
</evidence>
<feature type="transmembrane region" description="Helical" evidence="12">
    <location>
        <begin position="65"/>
        <end position="86"/>
    </location>
</feature>
<comment type="subcellular location">
    <subcellularLocation>
        <location evidence="1">Cell membrane</location>
        <topology evidence="1">Multi-pass membrane protein</topology>
    </subcellularLocation>
</comment>
<dbReference type="PANTHER" id="PTHR24234">
    <property type="entry name" value="LYSOPHOSPHATIDIC ACID RECEPTOR 5/SPHINGOSYLPHOSPHORYLCHOLINE RECEPTOR"/>
    <property type="match status" value="1"/>
</dbReference>
<dbReference type="SUPFAM" id="SSF81321">
    <property type="entry name" value="Family A G protein-coupled receptor-like"/>
    <property type="match status" value="1"/>
</dbReference>
<evidence type="ECO:0000313" key="14">
    <source>
        <dbReference type="Proteomes" id="UP001318040"/>
    </source>
</evidence>
<evidence type="ECO:0000256" key="11">
    <source>
        <dbReference type="RuleBase" id="RU000688"/>
    </source>
</evidence>
<dbReference type="GO" id="GO:0005886">
    <property type="term" value="C:plasma membrane"/>
    <property type="evidence" value="ECO:0007669"/>
    <property type="project" value="UniProtKB-SubCell"/>
</dbReference>
<evidence type="ECO:0000256" key="2">
    <source>
        <dbReference type="ARBA" id="ARBA00022475"/>
    </source>
</evidence>
<evidence type="ECO:0000256" key="7">
    <source>
        <dbReference type="ARBA" id="ARBA00023157"/>
    </source>
</evidence>
<keyword evidence="10 11" id="KW-0807">Transducer</keyword>
<dbReference type="InterPro" id="IPR017452">
    <property type="entry name" value="GPCR_Rhodpsn_7TM"/>
</dbReference>
<feature type="transmembrane region" description="Helical" evidence="12">
    <location>
        <begin position="31"/>
        <end position="53"/>
    </location>
</feature>
<dbReference type="PROSITE" id="PS50262">
    <property type="entry name" value="G_PROTEIN_RECEP_F1_2"/>
    <property type="match status" value="1"/>
</dbReference>
<dbReference type="KEGG" id="pmrn:116952456"/>
<evidence type="ECO:0000256" key="4">
    <source>
        <dbReference type="ARBA" id="ARBA00022989"/>
    </source>
</evidence>
<feature type="transmembrane region" description="Helical" evidence="12">
    <location>
        <begin position="106"/>
        <end position="128"/>
    </location>
</feature>
<feature type="transmembrane region" description="Helical" evidence="12">
    <location>
        <begin position="258"/>
        <end position="280"/>
    </location>
</feature>